<evidence type="ECO:0000256" key="10">
    <source>
        <dbReference type="ARBA" id="ARBA00068150"/>
    </source>
</evidence>
<dbReference type="Gene3D" id="3.40.50.2300">
    <property type="match status" value="1"/>
</dbReference>
<keyword evidence="3 11" id="KW-0597">Phosphoprotein</keyword>
<sequence>MNMRFLLLYIIFLFHYSLMAESLSPVSGKISQLQKDSSLSFFVYYFSSDSDENFRERIFAKDSSLSFQNIPAEVFSLGFTSNTAWFYIPLKNDTKKDYRGEFEIFNPYLEEVDIFYRYGSKDSIHEILAGTSRVYEKSFPALNFYLRPGEEIQIVCKIKSGTPMRIPIVLESEENFNFTKLFRAILFGLTLGFGIAMGLYNFSLYMFFRTRSYLYYFIMILFSTVYLTSWDGLISPLFKPNYGRYYLPFILVLFYTSALFLFLFSMEFLYPEKKERYVKIIIFLYVVVNLLLIPLSIFYPTHLNRISYYLGLVNNLIIVYFCIVRIRGGFKSAKNFLIIHLVFPVAGILTNLSTFGAISIDYLSLHLLKLAFISQSVLFSVMLVQRIKELEFRLKDGLQSEIHKNIVLLKKEIQQRRETEWELIQAKEVAEKASKVKSNFLANMSHEIRTPMNGVLGMVQLLGTTKLNDEQKEYVEVLSVSAKSLLQIINDILDFSKIEAGKVILEREVFSIRSVLDEIHDLLYPLAKQKEINFRLEGKLEIQEYVYGDPLRLRQILWNLAGNGIKFTSRGEVVLKVTQKNISKSSVSIEFTVMDSGIGIPLEKQKQVFEAFSQNDTSTARKFGGSGLGLSITKQLVELQGGVLKLESKDGEGSKFTFTIDYDIPSALEIEKILEAEKTKDLEKSFQDVVAKSTRILVAEDNETNCLLIERALKKLGYDPTVVHNGREVIERMQLEAFDIILMDIHMPEVDGIEATKWIRSKNQNSEFPIIIALTADAIESSKEKYISKGMNDCLTKPLDLPILKSTLDLWSNRVDVSHWKL</sequence>
<dbReference type="PANTHER" id="PTHR45339">
    <property type="entry name" value="HYBRID SIGNAL TRANSDUCTION HISTIDINE KINASE J"/>
    <property type="match status" value="1"/>
</dbReference>
<dbReference type="HOGENOM" id="CLU_000445_105_3_12"/>
<evidence type="ECO:0000256" key="8">
    <source>
        <dbReference type="ARBA" id="ARBA00023012"/>
    </source>
</evidence>
<organism evidence="15 16">
    <name type="scientific">Leptospira interrogans serogroup Icterohaemorrhagiae serovar copenhageni (strain Fiocruz L1-130)</name>
    <dbReference type="NCBI Taxonomy" id="267671"/>
    <lineage>
        <taxon>Bacteria</taxon>
        <taxon>Pseudomonadati</taxon>
        <taxon>Spirochaetota</taxon>
        <taxon>Spirochaetia</taxon>
        <taxon>Leptospirales</taxon>
        <taxon>Leptospiraceae</taxon>
        <taxon>Leptospira</taxon>
    </lineage>
</organism>
<dbReference type="PRINTS" id="PR00344">
    <property type="entry name" value="BCTRLSENSOR"/>
</dbReference>
<keyword evidence="12" id="KW-1133">Transmembrane helix</keyword>
<dbReference type="InterPro" id="IPR011623">
    <property type="entry name" value="7TMR_DISM_rcpt_extracell_dom1"/>
</dbReference>
<dbReference type="Gene3D" id="1.10.287.130">
    <property type="match status" value="1"/>
</dbReference>
<dbReference type="FunFam" id="3.30.565.10:FF:000010">
    <property type="entry name" value="Sensor histidine kinase RcsC"/>
    <property type="match status" value="1"/>
</dbReference>
<keyword evidence="6 15" id="KW-0418">Kinase</keyword>
<feature type="transmembrane region" description="Helical" evidence="12">
    <location>
        <begin position="306"/>
        <end position="324"/>
    </location>
</feature>
<dbReference type="EMBL" id="AE016823">
    <property type="protein sequence ID" value="AAS71737.1"/>
    <property type="molecule type" value="Genomic_DNA"/>
</dbReference>
<keyword evidence="4" id="KW-0808">Transferase</keyword>
<dbReference type="CDD" id="cd16922">
    <property type="entry name" value="HATPase_EvgS-ArcB-TorS-like"/>
    <property type="match status" value="1"/>
</dbReference>
<dbReference type="Proteomes" id="UP000007037">
    <property type="component" value="Chromosome I"/>
</dbReference>
<feature type="transmembrane region" description="Helical" evidence="12">
    <location>
        <begin position="214"/>
        <end position="233"/>
    </location>
</feature>
<dbReference type="Pfam" id="PF00512">
    <property type="entry name" value="HisKA"/>
    <property type="match status" value="1"/>
</dbReference>
<protein>
    <recommendedName>
        <fullName evidence="10">Sensory/regulatory protein RpfC</fullName>
        <ecNumber evidence="2">2.7.13.3</ecNumber>
    </recommendedName>
</protein>
<dbReference type="CDD" id="cd17546">
    <property type="entry name" value="REC_hyHK_CKI1_RcsC-like"/>
    <property type="match status" value="1"/>
</dbReference>
<evidence type="ECO:0000256" key="9">
    <source>
        <dbReference type="ARBA" id="ARBA00064003"/>
    </source>
</evidence>
<comment type="catalytic activity">
    <reaction evidence="1">
        <text>ATP + protein L-histidine = ADP + protein N-phospho-L-histidine.</text>
        <dbReference type="EC" id="2.7.13.3"/>
    </reaction>
</comment>
<feature type="transmembrane region" description="Helical" evidence="12">
    <location>
        <begin position="181"/>
        <end position="202"/>
    </location>
</feature>
<dbReference type="InterPro" id="IPR036890">
    <property type="entry name" value="HATPase_C_sf"/>
</dbReference>
<evidence type="ECO:0000256" key="1">
    <source>
        <dbReference type="ARBA" id="ARBA00000085"/>
    </source>
</evidence>
<dbReference type="SMART" id="SM00448">
    <property type="entry name" value="REC"/>
    <property type="match status" value="1"/>
</dbReference>
<evidence type="ECO:0000256" key="2">
    <source>
        <dbReference type="ARBA" id="ARBA00012438"/>
    </source>
</evidence>
<evidence type="ECO:0000313" key="16">
    <source>
        <dbReference type="Proteomes" id="UP000007037"/>
    </source>
</evidence>
<evidence type="ECO:0000256" key="12">
    <source>
        <dbReference type="SAM" id="Phobius"/>
    </source>
</evidence>
<evidence type="ECO:0000256" key="11">
    <source>
        <dbReference type="PROSITE-ProRule" id="PRU00169"/>
    </source>
</evidence>
<evidence type="ECO:0000259" key="14">
    <source>
        <dbReference type="PROSITE" id="PS50110"/>
    </source>
</evidence>
<dbReference type="InterPro" id="IPR001789">
    <property type="entry name" value="Sig_transdc_resp-reg_receiver"/>
</dbReference>
<keyword evidence="12" id="KW-0812">Transmembrane</keyword>
<dbReference type="KEGG" id="lic:LIC_13192"/>
<dbReference type="InterPro" id="IPR005467">
    <property type="entry name" value="His_kinase_dom"/>
</dbReference>
<dbReference type="PANTHER" id="PTHR45339:SF1">
    <property type="entry name" value="HYBRID SIGNAL TRANSDUCTION HISTIDINE KINASE J"/>
    <property type="match status" value="1"/>
</dbReference>
<feature type="transmembrane region" description="Helical" evidence="12">
    <location>
        <begin position="336"/>
        <end position="360"/>
    </location>
</feature>
<proteinExistence type="predicted"/>
<dbReference type="SUPFAM" id="SSF55874">
    <property type="entry name" value="ATPase domain of HSP90 chaperone/DNA topoisomerase II/histidine kinase"/>
    <property type="match status" value="1"/>
</dbReference>
<keyword evidence="5" id="KW-0547">Nucleotide-binding</keyword>
<evidence type="ECO:0000256" key="7">
    <source>
        <dbReference type="ARBA" id="ARBA00022840"/>
    </source>
</evidence>
<feature type="domain" description="Response regulatory" evidence="14">
    <location>
        <begin position="695"/>
        <end position="812"/>
    </location>
</feature>
<feature type="domain" description="Histidine kinase" evidence="13">
    <location>
        <begin position="443"/>
        <end position="664"/>
    </location>
</feature>
<dbReference type="InterPro" id="IPR004358">
    <property type="entry name" value="Sig_transdc_His_kin-like_C"/>
</dbReference>
<dbReference type="Pfam" id="PF02518">
    <property type="entry name" value="HATPase_c"/>
    <property type="match status" value="1"/>
</dbReference>
<feature type="transmembrane region" description="Helical" evidence="12">
    <location>
        <begin position="277"/>
        <end position="300"/>
    </location>
</feature>
<keyword evidence="12" id="KW-0472">Membrane</keyword>
<gene>
    <name evidence="15" type="ordered locus">LIC_13192</name>
</gene>
<dbReference type="Pfam" id="PF07695">
    <property type="entry name" value="7TMR-DISM_7TM"/>
    <property type="match status" value="1"/>
</dbReference>
<evidence type="ECO:0000256" key="5">
    <source>
        <dbReference type="ARBA" id="ARBA00022741"/>
    </source>
</evidence>
<feature type="modified residue" description="4-aspartylphosphate" evidence="11">
    <location>
        <position position="744"/>
    </location>
</feature>
<dbReference type="Gene3D" id="2.60.40.2380">
    <property type="match status" value="1"/>
</dbReference>
<evidence type="ECO:0000256" key="4">
    <source>
        <dbReference type="ARBA" id="ARBA00022679"/>
    </source>
</evidence>
<reference evidence="15 16" key="1">
    <citation type="journal article" date="2004" name="J. Bacteriol.">
        <title>Comparative genomics of two Leptospira interrogans serovars reveals novel insights into physiology and pathogenesis.</title>
        <authorList>
            <person name="Nascimento A.L."/>
            <person name="Ko A.I."/>
            <person name="Martins E.A."/>
            <person name="Monteiro-Vitorello C.B."/>
            <person name="Ho P.L."/>
            <person name="Haake D.A."/>
            <person name="Verjovski-Almeida S."/>
            <person name="Hartskeerl R.A."/>
            <person name="Marques M.V."/>
            <person name="Oliveira M.C."/>
            <person name="Menck C.F."/>
            <person name="Leite L.C."/>
            <person name="Carrer H."/>
            <person name="Coutinho L.L."/>
            <person name="Degrave W.M."/>
            <person name="Dellagostin O.A."/>
            <person name="El-Dorry H."/>
            <person name="Ferro E.S."/>
            <person name="Ferro M.I."/>
            <person name="Furlan L.R."/>
            <person name="Gamberini M."/>
            <person name="Giglioti E.A."/>
            <person name="Goes-Neto A."/>
            <person name="Goldman G.H."/>
            <person name="Goldman M.H."/>
            <person name="Harakava R."/>
            <person name="Jeronimo S.M."/>
            <person name="Junqueira-De-Azevedo I.L."/>
            <person name="Kimura E.T."/>
            <person name="Kuramae E.E."/>
            <person name="Lemos E.G."/>
            <person name="Lemos M.V."/>
            <person name="Marino C.L."/>
            <person name="Nunes L.R."/>
            <person name="De Oliveira R.C."/>
            <person name="Pereira G.G."/>
            <person name="Reis M.S."/>
            <person name="Schriefer A."/>
            <person name="Siqueira W.J."/>
            <person name="Sommer P."/>
            <person name="Tsai S.M."/>
            <person name="Simpson A.J."/>
            <person name="Ferro J.A."/>
            <person name="Camargo L.E."/>
            <person name="Kitajima J.P."/>
            <person name="Setubal J.C."/>
            <person name="Van Sluys M.A."/>
        </authorList>
    </citation>
    <scope>NUCLEOTIDE SEQUENCE [LARGE SCALE GENOMIC DNA]</scope>
    <source>
        <strain evidence="15 16">Fiocruz L1-130</strain>
    </source>
</reference>
<dbReference type="Pfam" id="PF07696">
    <property type="entry name" value="7TMR-DISMED2"/>
    <property type="match status" value="1"/>
</dbReference>
<dbReference type="InterPro" id="IPR036097">
    <property type="entry name" value="HisK_dim/P_sf"/>
</dbReference>
<dbReference type="InterPro" id="IPR003594">
    <property type="entry name" value="HATPase_dom"/>
</dbReference>
<dbReference type="Pfam" id="PF00072">
    <property type="entry name" value="Response_reg"/>
    <property type="match status" value="1"/>
</dbReference>
<dbReference type="GO" id="GO:0000155">
    <property type="term" value="F:phosphorelay sensor kinase activity"/>
    <property type="evidence" value="ECO:0007669"/>
    <property type="project" value="InterPro"/>
</dbReference>
<dbReference type="SUPFAM" id="SSF47384">
    <property type="entry name" value="Homodimeric domain of signal transducing histidine kinase"/>
    <property type="match status" value="1"/>
</dbReference>
<name>Q72MK1_LEPIC</name>
<dbReference type="SMART" id="SM00388">
    <property type="entry name" value="HisKA"/>
    <property type="match status" value="1"/>
</dbReference>
<dbReference type="CDD" id="cd00082">
    <property type="entry name" value="HisKA"/>
    <property type="match status" value="1"/>
</dbReference>
<evidence type="ECO:0000256" key="6">
    <source>
        <dbReference type="ARBA" id="ARBA00022777"/>
    </source>
</evidence>
<dbReference type="EC" id="2.7.13.3" evidence="2"/>
<evidence type="ECO:0000313" key="15">
    <source>
        <dbReference type="EMBL" id="AAS71737.1"/>
    </source>
</evidence>
<dbReference type="PROSITE" id="PS50110">
    <property type="entry name" value="RESPONSE_REGULATORY"/>
    <property type="match status" value="1"/>
</dbReference>
<keyword evidence="8" id="KW-0902">Two-component regulatory system</keyword>
<dbReference type="Gene3D" id="3.30.565.10">
    <property type="entry name" value="Histidine kinase-like ATPase, C-terminal domain"/>
    <property type="match status" value="1"/>
</dbReference>
<dbReference type="InterPro" id="IPR011622">
    <property type="entry name" value="7TMR_DISM_rcpt_extracell_dom2"/>
</dbReference>
<dbReference type="SMART" id="SM00387">
    <property type="entry name" value="HATPase_c"/>
    <property type="match status" value="1"/>
</dbReference>
<keyword evidence="7" id="KW-0067">ATP-binding</keyword>
<evidence type="ECO:0000259" key="13">
    <source>
        <dbReference type="PROSITE" id="PS50109"/>
    </source>
</evidence>
<accession>Q72MK1</accession>
<dbReference type="FunFam" id="1.10.287.130:FF:000002">
    <property type="entry name" value="Two-component osmosensing histidine kinase"/>
    <property type="match status" value="1"/>
</dbReference>
<evidence type="ECO:0000256" key="3">
    <source>
        <dbReference type="ARBA" id="ARBA00022553"/>
    </source>
</evidence>
<dbReference type="InterPro" id="IPR011006">
    <property type="entry name" value="CheY-like_superfamily"/>
</dbReference>
<dbReference type="AlphaFoldDB" id="Q72MK1"/>
<dbReference type="InterPro" id="IPR003661">
    <property type="entry name" value="HisK_dim/P_dom"/>
</dbReference>
<dbReference type="PROSITE" id="PS50109">
    <property type="entry name" value="HIS_KIN"/>
    <property type="match status" value="1"/>
</dbReference>
<feature type="transmembrane region" description="Helical" evidence="12">
    <location>
        <begin position="245"/>
        <end position="265"/>
    </location>
</feature>
<comment type="subunit">
    <text evidence="9">At low DSF concentrations, interacts with RpfF.</text>
</comment>
<dbReference type="SUPFAM" id="SSF52172">
    <property type="entry name" value="CheY-like"/>
    <property type="match status" value="1"/>
</dbReference>
<dbReference type="GO" id="GO:0005524">
    <property type="term" value="F:ATP binding"/>
    <property type="evidence" value="ECO:0007669"/>
    <property type="project" value="UniProtKB-KW"/>
</dbReference>